<dbReference type="RefSeq" id="WP_010018809.1">
    <property type="nucleotide sequence ID" value="NZ_CP162899.1"/>
</dbReference>
<name>A0A4R5NBI3_9LACO</name>
<dbReference type="Proteomes" id="UP000295257">
    <property type="component" value="Unassembled WGS sequence"/>
</dbReference>
<dbReference type="EMBL" id="PUFN01000029">
    <property type="protein sequence ID" value="TDG69853.1"/>
    <property type="molecule type" value="Genomic_DNA"/>
</dbReference>
<accession>A0A4R5NBI3</accession>
<keyword evidence="2" id="KW-1185">Reference proteome</keyword>
<protein>
    <submittedName>
        <fullName evidence="1">Uncharacterized protein</fullName>
    </submittedName>
</protein>
<evidence type="ECO:0000313" key="1">
    <source>
        <dbReference type="EMBL" id="TDG69853.1"/>
    </source>
</evidence>
<sequence>MIEFVKTKNKKSFVFDGGTIENSNNVLRGTFIILFANKIIRINKRGEENISYEYTNDLFRKMNMCKTNNISERRNASDLEERLFNMILNGDRLDDEIRKNLRQNYLEVLHVDNSKNNINLIV</sequence>
<proteinExistence type="predicted"/>
<reference evidence="1 2" key="1">
    <citation type="journal article" date="2019" name="Appl. Microbiol. Biotechnol.">
        <title>Uncovering carbohydrate metabolism through a genotype-phenotype association study of 56 lactic acid bacteria genomes.</title>
        <authorList>
            <person name="Buron-Moles G."/>
            <person name="Chailyan A."/>
            <person name="Dolejs I."/>
            <person name="Forster J."/>
            <person name="Miks M.H."/>
        </authorList>
    </citation>
    <scope>NUCLEOTIDE SEQUENCE [LARGE SCALE GENOMIC DNA]</scope>
    <source>
        <strain evidence="1 2">ATCC 29644</strain>
    </source>
</reference>
<organism evidence="1 2">
    <name type="scientific">Companilactobacillus farciminis</name>
    <dbReference type="NCBI Taxonomy" id="1612"/>
    <lineage>
        <taxon>Bacteria</taxon>
        <taxon>Bacillati</taxon>
        <taxon>Bacillota</taxon>
        <taxon>Bacilli</taxon>
        <taxon>Lactobacillales</taxon>
        <taxon>Lactobacillaceae</taxon>
        <taxon>Companilactobacillus</taxon>
    </lineage>
</organism>
<evidence type="ECO:0000313" key="2">
    <source>
        <dbReference type="Proteomes" id="UP000295257"/>
    </source>
</evidence>
<gene>
    <name evidence="1" type="ORF">C5L30_001986</name>
</gene>
<dbReference type="AlphaFoldDB" id="A0A4R5NBI3"/>
<comment type="caution">
    <text evidence="1">The sequence shown here is derived from an EMBL/GenBank/DDBJ whole genome shotgun (WGS) entry which is preliminary data.</text>
</comment>